<evidence type="ECO:0000313" key="2">
    <source>
        <dbReference type="EMBL" id="KAK2152222.1"/>
    </source>
</evidence>
<keyword evidence="3" id="KW-1185">Reference proteome</keyword>
<gene>
    <name evidence="2" type="ORF">NP493_2500g00018</name>
</gene>
<evidence type="ECO:0000256" key="1">
    <source>
        <dbReference type="SAM" id="SignalP"/>
    </source>
</evidence>
<dbReference type="EMBL" id="JAODUO010002493">
    <property type="protein sequence ID" value="KAK2152222.1"/>
    <property type="molecule type" value="Genomic_DNA"/>
</dbReference>
<accession>A0AAD9JGB0</accession>
<dbReference type="Proteomes" id="UP001209878">
    <property type="component" value="Unassembled WGS sequence"/>
</dbReference>
<proteinExistence type="predicted"/>
<reference evidence="2" key="1">
    <citation type="journal article" date="2023" name="Mol. Biol. Evol.">
        <title>Third-Generation Sequencing Reveals the Adaptive Role of the Epigenome in Three Deep-Sea Polychaetes.</title>
        <authorList>
            <person name="Perez M."/>
            <person name="Aroh O."/>
            <person name="Sun Y."/>
            <person name="Lan Y."/>
            <person name="Juniper S.K."/>
            <person name="Young C.R."/>
            <person name="Angers B."/>
            <person name="Qian P.Y."/>
        </authorList>
    </citation>
    <scope>NUCLEOTIDE SEQUENCE</scope>
    <source>
        <strain evidence="2">R07B-5</strain>
    </source>
</reference>
<evidence type="ECO:0008006" key="4">
    <source>
        <dbReference type="Google" id="ProtNLM"/>
    </source>
</evidence>
<evidence type="ECO:0000313" key="3">
    <source>
        <dbReference type="Proteomes" id="UP001209878"/>
    </source>
</evidence>
<organism evidence="2 3">
    <name type="scientific">Ridgeia piscesae</name>
    <name type="common">Tubeworm</name>
    <dbReference type="NCBI Taxonomy" id="27915"/>
    <lineage>
        <taxon>Eukaryota</taxon>
        <taxon>Metazoa</taxon>
        <taxon>Spiralia</taxon>
        <taxon>Lophotrochozoa</taxon>
        <taxon>Annelida</taxon>
        <taxon>Polychaeta</taxon>
        <taxon>Sedentaria</taxon>
        <taxon>Canalipalpata</taxon>
        <taxon>Sabellida</taxon>
        <taxon>Siboglinidae</taxon>
        <taxon>Ridgeia</taxon>
    </lineage>
</organism>
<feature type="signal peptide" evidence="1">
    <location>
        <begin position="1"/>
        <end position="15"/>
    </location>
</feature>
<keyword evidence="1" id="KW-0732">Signal</keyword>
<name>A0AAD9JGB0_RIDPI</name>
<feature type="chain" id="PRO_5042019649" description="Secreted protein" evidence="1">
    <location>
        <begin position="16"/>
        <end position="79"/>
    </location>
</feature>
<comment type="caution">
    <text evidence="2">The sequence shown here is derived from an EMBL/GenBank/DDBJ whole genome shotgun (WGS) entry which is preliminary data.</text>
</comment>
<dbReference type="AlphaFoldDB" id="A0AAD9JGB0"/>
<sequence>MCCFCLLILLHLPSARFPEMSRLVPKRNVSDRSAKFRRSSRVHMQRPMRGPELWRRRDVCIANRLLLQTSVSAIGQMCQ</sequence>
<protein>
    <recommendedName>
        <fullName evidence="4">Secreted protein</fullName>
    </recommendedName>
</protein>